<gene>
    <name evidence="1" type="ORF">DVH24_030640</name>
</gene>
<proteinExistence type="predicted"/>
<organism evidence="1 2">
    <name type="scientific">Malus domestica</name>
    <name type="common">Apple</name>
    <name type="synonym">Pyrus malus</name>
    <dbReference type="NCBI Taxonomy" id="3750"/>
    <lineage>
        <taxon>Eukaryota</taxon>
        <taxon>Viridiplantae</taxon>
        <taxon>Streptophyta</taxon>
        <taxon>Embryophyta</taxon>
        <taxon>Tracheophyta</taxon>
        <taxon>Spermatophyta</taxon>
        <taxon>Magnoliopsida</taxon>
        <taxon>eudicotyledons</taxon>
        <taxon>Gunneridae</taxon>
        <taxon>Pentapetalae</taxon>
        <taxon>rosids</taxon>
        <taxon>fabids</taxon>
        <taxon>Rosales</taxon>
        <taxon>Rosaceae</taxon>
        <taxon>Amygdaloideae</taxon>
        <taxon>Maleae</taxon>
        <taxon>Malus</taxon>
    </lineage>
</organism>
<dbReference type="AlphaFoldDB" id="A0A498JW62"/>
<reference evidence="1 2" key="1">
    <citation type="submission" date="2018-10" db="EMBL/GenBank/DDBJ databases">
        <title>A high-quality apple genome assembly.</title>
        <authorList>
            <person name="Hu J."/>
        </authorList>
    </citation>
    <scope>NUCLEOTIDE SEQUENCE [LARGE SCALE GENOMIC DNA]</scope>
    <source>
        <strain evidence="2">cv. HFTH1</strain>
        <tissue evidence="1">Young leaf</tissue>
    </source>
</reference>
<dbReference type="EMBL" id="RDQH01000331">
    <property type="protein sequence ID" value="RXI00150.1"/>
    <property type="molecule type" value="Genomic_DNA"/>
</dbReference>
<sequence>MWTDSVRRTGRHAGRVKLVQMQQILYWCKSGPGRPRCGYAAVGRSTTGFRQTTEIELQQQQIAACGSRAAAWHAGRVELVQMQRILYWCRSGPGRPGCGDAAVGRSATGFRRTTEIELQQQQIAAHGSRAAAW</sequence>
<protein>
    <submittedName>
        <fullName evidence="1">Uncharacterized protein</fullName>
    </submittedName>
</protein>
<accession>A0A498JW62</accession>
<evidence type="ECO:0000313" key="1">
    <source>
        <dbReference type="EMBL" id="RXI00150.1"/>
    </source>
</evidence>
<name>A0A498JW62_MALDO</name>
<comment type="caution">
    <text evidence="1">The sequence shown here is derived from an EMBL/GenBank/DDBJ whole genome shotgun (WGS) entry which is preliminary data.</text>
</comment>
<keyword evidence="2" id="KW-1185">Reference proteome</keyword>
<evidence type="ECO:0000313" key="2">
    <source>
        <dbReference type="Proteomes" id="UP000290289"/>
    </source>
</evidence>
<dbReference type="Proteomes" id="UP000290289">
    <property type="component" value="Chromosome 5"/>
</dbReference>